<evidence type="ECO:0000313" key="2">
    <source>
        <dbReference type="Proteomes" id="UP000284605"/>
    </source>
</evidence>
<accession>A0A418VTF8</accession>
<comment type="caution">
    <text evidence="1">The sequence shown here is derived from an EMBL/GenBank/DDBJ whole genome shotgun (WGS) entry which is preliminary data.</text>
</comment>
<protein>
    <submittedName>
        <fullName evidence="1">Uncharacterized protein</fullName>
    </submittedName>
</protein>
<dbReference type="AlphaFoldDB" id="A0A418VTF8"/>
<dbReference type="OrthoDB" id="9807890at2"/>
<dbReference type="EMBL" id="QYUK01000024">
    <property type="protein sequence ID" value="RJF80119.1"/>
    <property type="molecule type" value="Genomic_DNA"/>
</dbReference>
<gene>
    <name evidence="1" type="ORF">D3874_27650</name>
</gene>
<reference evidence="1 2" key="1">
    <citation type="submission" date="2018-09" db="EMBL/GenBank/DDBJ databases">
        <authorList>
            <person name="Zhu H."/>
        </authorList>
    </citation>
    <scope>NUCLEOTIDE SEQUENCE [LARGE SCALE GENOMIC DNA]</scope>
    <source>
        <strain evidence="1 2">K1W22B-8</strain>
    </source>
</reference>
<keyword evidence="2" id="KW-1185">Reference proteome</keyword>
<organism evidence="1 2">
    <name type="scientific">Oleomonas cavernae</name>
    <dbReference type="NCBI Taxonomy" id="2320859"/>
    <lineage>
        <taxon>Bacteria</taxon>
        <taxon>Pseudomonadati</taxon>
        <taxon>Pseudomonadota</taxon>
        <taxon>Alphaproteobacteria</taxon>
        <taxon>Acetobacterales</taxon>
        <taxon>Acetobacteraceae</taxon>
        <taxon>Oleomonas</taxon>
    </lineage>
</organism>
<proteinExistence type="predicted"/>
<dbReference type="RefSeq" id="WP_119782905.1">
    <property type="nucleotide sequence ID" value="NZ_QYUK01000024.1"/>
</dbReference>
<dbReference type="Proteomes" id="UP000284605">
    <property type="component" value="Unassembled WGS sequence"/>
</dbReference>
<evidence type="ECO:0000313" key="1">
    <source>
        <dbReference type="EMBL" id="RJF80119.1"/>
    </source>
</evidence>
<name>A0A418VTF8_9PROT</name>
<sequence length="63" mass="6855">MIHGHTPEWDDAPALTPHRLGLDLGSAFTGRIGLAEIDGDRVRLTVIHDSDQPARWRSAARAG</sequence>